<feature type="region of interest" description="Disordered" evidence="1">
    <location>
        <begin position="210"/>
        <end position="316"/>
    </location>
</feature>
<name>A0A9P8UJZ0_9PEZI</name>
<keyword evidence="3" id="KW-1185">Reference proteome</keyword>
<organism evidence="2 3">
    <name type="scientific">Truncatella angustata</name>
    <dbReference type="NCBI Taxonomy" id="152316"/>
    <lineage>
        <taxon>Eukaryota</taxon>
        <taxon>Fungi</taxon>
        <taxon>Dikarya</taxon>
        <taxon>Ascomycota</taxon>
        <taxon>Pezizomycotina</taxon>
        <taxon>Sordariomycetes</taxon>
        <taxon>Xylariomycetidae</taxon>
        <taxon>Amphisphaeriales</taxon>
        <taxon>Sporocadaceae</taxon>
        <taxon>Truncatella</taxon>
    </lineage>
</organism>
<accession>A0A9P8UJZ0</accession>
<evidence type="ECO:0000256" key="1">
    <source>
        <dbReference type="SAM" id="MobiDB-lite"/>
    </source>
</evidence>
<dbReference type="RefSeq" id="XP_045957869.1">
    <property type="nucleotide sequence ID" value="XM_046100285.1"/>
</dbReference>
<dbReference type="OrthoDB" id="4847963at2759"/>
<protein>
    <submittedName>
        <fullName evidence="2">Uncharacterized protein</fullName>
    </submittedName>
</protein>
<feature type="compositionally biased region" description="Polar residues" evidence="1">
    <location>
        <begin position="212"/>
        <end position="222"/>
    </location>
</feature>
<proteinExistence type="predicted"/>
<dbReference type="AlphaFoldDB" id="A0A9P8UJZ0"/>
<dbReference type="Proteomes" id="UP000758603">
    <property type="component" value="Unassembled WGS sequence"/>
</dbReference>
<dbReference type="EMBL" id="JAGPXC010000005">
    <property type="protein sequence ID" value="KAH6653592.1"/>
    <property type="molecule type" value="Genomic_DNA"/>
</dbReference>
<comment type="caution">
    <text evidence="2">The sequence shown here is derived from an EMBL/GenBank/DDBJ whole genome shotgun (WGS) entry which is preliminary data.</text>
</comment>
<evidence type="ECO:0000313" key="2">
    <source>
        <dbReference type="EMBL" id="KAH6653592.1"/>
    </source>
</evidence>
<feature type="compositionally biased region" description="Low complexity" evidence="1">
    <location>
        <begin position="263"/>
        <end position="274"/>
    </location>
</feature>
<gene>
    <name evidence="2" type="ORF">BKA67DRAFT_537232</name>
</gene>
<sequence length="389" mass="43309">MSQDVLNPLVCDLVTELQTLQLYKDKLEKELLETKNQLVAELVSTKAQILADLNWTLTGVSRFQDDSPDPLDIHRDPAKLGIDTTQGQKPVHDEAPEDSDGYQSAQENFSFQPPAGVDGQDIVHIHNRTEKVKARRSGPSLKRKTISLGKKGKVFSAVVYYDPTSCEMEAAMYLPAGQALPDLKDLVKAVSYSLSELLMVDQFEKLVGGHASASSQPRTLQTKDPAKSSAQRRKHLTRAATKVLQSQPRLQESYEREQQLDNLSSLESSTSTSSHPNILGNETSVTCLSRHAPPMLQPTGEARSTDPANVSGPIGSELQQGRSEYMEIQQTHLPITQILSSKWQGDTCFFLVRREAIGLGQCDVYENWEEEKNVRSEDEELVEAYWDDV</sequence>
<reference evidence="2" key="1">
    <citation type="journal article" date="2021" name="Nat. Commun.">
        <title>Genetic determinants of endophytism in the Arabidopsis root mycobiome.</title>
        <authorList>
            <person name="Mesny F."/>
            <person name="Miyauchi S."/>
            <person name="Thiergart T."/>
            <person name="Pickel B."/>
            <person name="Atanasova L."/>
            <person name="Karlsson M."/>
            <person name="Huettel B."/>
            <person name="Barry K.W."/>
            <person name="Haridas S."/>
            <person name="Chen C."/>
            <person name="Bauer D."/>
            <person name="Andreopoulos W."/>
            <person name="Pangilinan J."/>
            <person name="LaButti K."/>
            <person name="Riley R."/>
            <person name="Lipzen A."/>
            <person name="Clum A."/>
            <person name="Drula E."/>
            <person name="Henrissat B."/>
            <person name="Kohler A."/>
            <person name="Grigoriev I.V."/>
            <person name="Martin F.M."/>
            <person name="Hacquard S."/>
        </authorList>
    </citation>
    <scope>NUCLEOTIDE SEQUENCE</scope>
    <source>
        <strain evidence="2">MPI-SDFR-AT-0073</strain>
    </source>
</reference>
<feature type="region of interest" description="Disordered" evidence="1">
    <location>
        <begin position="66"/>
        <end position="104"/>
    </location>
</feature>
<evidence type="ECO:0000313" key="3">
    <source>
        <dbReference type="Proteomes" id="UP000758603"/>
    </source>
</evidence>
<dbReference type="GeneID" id="70129177"/>